<gene>
    <name evidence="1" type="ordered locus">MTR_1g056325</name>
</gene>
<reference evidence="2" key="3">
    <citation type="submission" date="2015-04" db="UniProtKB">
        <authorList>
            <consortium name="EnsemblPlants"/>
        </authorList>
    </citation>
    <scope>IDENTIFICATION</scope>
    <source>
        <strain evidence="2">cv. Jemalong A17</strain>
    </source>
</reference>
<dbReference type="EMBL" id="CM001217">
    <property type="protein sequence ID" value="KEH41868.1"/>
    <property type="molecule type" value="Genomic_DNA"/>
</dbReference>
<keyword evidence="3" id="KW-1185">Reference proteome</keyword>
<dbReference type="Proteomes" id="UP000002051">
    <property type="component" value="Unassembled WGS sequence"/>
</dbReference>
<proteinExistence type="predicted"/>
<evidence type="ECO:0000313" key="2">
    <source>
        <dbReference type="EnsemblPlants" id="KEH41868"/>
    </source>
</evidence>
<dbReference type="EnsemblPlants" id="KEH41868">
    <property type="protein sequence ID" value="KEH41868"/>
    <property type="gene ID" value="MTR_1g056325"/>
</dbReference>
<dbReference type="AlphaFoldDB" id="A0A072VKE2"/>
<accession>A0A072VKE2</accession>
<evidence type="ECO:0000313" key="1">
    <source>
        <dbReference type="EMBL" id="KEH41868.1"/>
    </source>
</evidence>
<name>A0A072VKE2_MEDTR</name>
<evidence type="ECO:0000313" key="3">
    <source>
        <dbReference type="Proteomes" id="UP000002051"/>
    </source>
</evidence>
<reference evidence="1 3" key="1">
    <citation type="journal article" date="2011" name="Nature">
        <title>The Medicago genome provides insight into the evolution of rhizobial symbioses.</title>
        <authorList>
            <person name="Young N.D."/>
            <person name="Debelle F."/>
            <person name="Oldroyd G.E."/>
            <person name="Geurts R."/>
            <person name="Cannon S.B."/>
            <person name="Udvardi M.K."/>
            <person name="Benedito V.A."/>
            <person name="Mayer K.F."/>
            <person name="Gouzy J."/>
            <person name="Schoof H."/>
            <person name="Van de Peer Y."/>
            <person name="Proost S."/>
            <person name="Cook D.R."/>
            <person name="Meyers B.C."/>
            <person name="Spannagl M."/>
            <person name="Cheung F."/>
            <person name="De Mita S."/>
            <person name="Krishnakumar V."/>
            <person name="Gundlach H."/>
            <person name="Zhou S."/>
            <person name="Mudge J."/>
            <person name="Bharti A.K."/>
            <person name="Murray J.D."/>
            <person name="Naoumkina M.A."/>
            <person name="Rosen B."/>
            <person name="Silverstein K.A."/>
            <person name="Tang H."/>
            <person name="Rombauts S."/>
            <person name="Zhao P.X."/>
            <person name="Zhou P."/>
            <person name="Barbe V."/>
            <person name="Bardou P."/>
            <person name="Bechner M."/>
            <person name="Bellec A."/>
            <person name="Berger A."/>
            <person name="Berges H."/>
            <person name="Bidwell S."/>
            <person name="Bisseling T."/>
            <person name="Choisne N."/>
            <person name="Couloux A."/>
            <person name="Denny R."/>
            <person name="Deshpande S."/>
            <person name="Dai X."/>
            <person name="Doyle J.J."/>
            <person name="Dudez A.M."/>
            <person name="Farmer A.D."/>
            <person name="Fouteau S."/>
            <person name="Franken C."/>
            <person name="Gibelin C."/>
            <person name="Gish J."/>
            <person name="Goldstein S."/>
            <person name="Gonzalez A.J."/>
            <person name="Green P.J."/>
            <person name="Hallab A."/>
            <person name="Hartog M."/>
            <person name="Hua A."/>
            <person name="Humphray S.J."/>
            <person name="Jeong D.H."/>
            <person name="Jing Y."/>
            <person name="Jocker A."/>
            <person name="Kenton S.M."/>
            <person name="Kim D.J."/>
            <person name="Klee K."/>
            <person name="Lai H."/>
            <person name="Lang C."/>
            <person name="Lin S."/>
            <person name="Macmil S.L."/>
            <person name="Magdelenat G."/>
            <person name="Matthews L."/>
            <person name="McCorrison J."/>
            <person name="Monaghan E.L."/>
            <person name="Mun J.H."/>
            <person name="Najar F.Z."/>
            <person name="Nicholson C."/>
            <person name="Noirot C."/>
            <person name="O'Bleness M."/>
            <person name="Paule C.R."/>
            <person name="Poulain J."/>
            <person name="Prion F."/>
            <person name="Qin B."/>
            <person name="Qu C."/>
            <person name="Retzel E.F."/>
            <person name="Riddle C."/>
            <person name="Sallet E."/>
            <person name="Samain S."/>
            <person name="Samson N."/>
            <person name="Sanders I."/>
            <person name="Saurat O."/>
            <person name="Scarpelli C."/>
            <person name="Schiex T."/>
            <person name="Segurens B."/>
            <person name="Severin A.J."/>
            <person name="Sherrier D.J."/>
            <person name="Shi R."/>
            <person name="Sims S."/>
            <person name="Singer S.R."/>
            <person name="Sinharoy S."/>
            <person name="Sterck L."/>
            <person name="Viollet A."/>
            <person name="Wang B.B."/>
            <person name="Wang K."/>
            <person name="Wang M."/>
            <person name="Wang X."/>
            <person name="Warfsmann J."/>
            <person name="Weissenbach J."/>
            <person name="White D.D."/>
            <person name="White J.D."/>
            <person name="Wiley G.B."/>
            <person name="Wincker P."/>
            <person name="Xing Y."/>
            <person name="Yang L."/>
            <person name="Yao Z."/>
            <person name="Ying F."/>
            <person name="Zhai J."/>
            <person name="Zhou L."/>
            <person name="Zuber A."/>
            <person name="Denarie J."/>
            <person name="Dixon R.A."/>
            <person name="May G.D."/>
            <person name="Schwartz D.C."/>
            <person name="Rogers J."/>
            <person name="Quetier F."/>
            <person name="Town C.D."/>
            <person name="Roe B.A."/>
        </authorList>
    </citation>
    <scope>NUCLEOTIDE SEQUENCE [LARGE SCALE GENOMIC DNA]</scope>
    <source>
        <strain evidence="1">A17</strain>
        <strain evidence="2 3">cv. Jemalong A17</strain>
    </source>
</reference>
<dbReference type="HOGENOM" id="CLU_1743230_0_0_1"/>
<protein>
    <submittedName>
        <fullName evidence="1 2">Uncharacterized protein</fullName>
    </submittedName>
</protein>
<sequence>MCLYLACITGLEASALALKLSHHKTGFLCIGSLSSASSDLSQGRSHPPASMDTSSGSTPTFFVATQPLLELLAFPVDFCVHSVGNTFPADFAKDLGSQPRLYTLSSVLVVQSASKNPAMSRSIDRLMCKPRFVVPWRYLNILFIPYHDLW</sequence>
<reference evidence="1 3" key="2">
    <citation type="journal article" date="2014" name="BMC Genomics">
        <title>An improved genome release (version Mt4.0) for the model legume Medicago truncatula.</title>
        <authorList>
            <person name="Tang H."/>
            <person name="Krishnakumar V."/>
            <person name="Bidwell S."/>
            <person name="Rosen B."/>
            <person name="Chan A."/>
            <person name="Zhou S."/>
            <person name="Gentzbittel L."/>
            <person name="Childs K.L."/>
            <person name="Yandell M."/>
            <person name="Gundlach H."/>
            <person name="Mayer K.F."/>
            <person name="Schwartz D.C."/>
            <person name="Town C.D."/>
        </authorList>
    </citation>
    <scope>GENOME REANNOTATION</scope>
    <source>
        <strain evidence="1">A17</strain>
        <strain evidence="2 3">cv. Jemalong A17</strain>
    </source>
</reference>
<organism evidence="1 3">
    <name type="scientific">Medicago truncatula</name>
    <name type="common">Barrel medic</name>
    <name type="synonym">Medicago tribuloides</name>
    <dbReference type="NCBI Taxonomy" id="3880"/>
    <lineage>
        <taxon>Eukaryota</taxon>
        <taxon>Viridiplantae</taxon>
        <taxon>Streptophyta</taxon>
        <taxon>Embryophyta</taxon>
        <taxon>Tracheophyta</taxon>
        <taxon>Spermatophyta</taxon>
        <taxon>Magnoliopsida</taxon>
        <taxon>eudicotyledons</taxon>
        <taxon>Gunneridae</taxon>
        <taxon>Pentapetalae</taxon>
        <taxon>rosids</taxon>
        <taxon>fabids</taxon>
        <taxon>Fabales</taxon>
        <taxon>Fabaceae</taxon>
        <taxon>Papilionoideae</taxon>
        <taxon>50 kb inversion clade</taxon>
        <taxon>NPAAA clade</taxon>
        <taxon>Hologalegina</taxon>
        <taxon>IRL clade</taxon>
        <taxon>Trifolieae</taxon>
        <taxon>Medicago</taxon>
    </lineage>
</organism>